<comment type="similarity">
    <text evidence="2">Belongs to the ETT1 family.</text>
</comment>
<dbReference type="GO" id="GO:0005634">
    <property type="term" value="C:nucleus"/>
    <property type="evidence" value="ECO:0007669"/>
    <property type="project" value="UniProtKB-SubCell"/>
</dbReference>
<dbReference type="KEGG" id="kaf:KAFR_0C06130"/>
<proteinExistence type="inferred from homology"/>
<dbReference type="STRING" id="1071382.H2ATA5"/>
<keyword evidence="7" id="KW-0539">Nucleus</keyword>
<dbReference type="Proteomes" id="UP000005220">
    <property type="component" value="Chromosome 3"/>
</dbReference>
<evidence type="ECO:0000256" key="4">
    <source>
        <dbReference type="ARBA" id="ARBA00022845"/>
    </source>
</evidence>
<dbReference type="AlphaFoldDB" id="H2ATA5"/>
<dbReference type="RefSeq" id="XP_003956740.1">
    <property type="nucleotide sequence ID" value="XM_003956691.1"/>
</dbReference>
<dbReference type="Pfam" id="PF12753">
    <property type="entry name" value="Nro1"/>
    <property type="match status" value="1"/>
</dbReference>
<dbReference type="eggNOG" id="ENOG502QPHX">
    <property type="taxonomic scope" value="Eukaryota"/>
</dbReference>
<evidence type="ECO:0000256" key="8">
    <source>
        <dbReference type="SAM" id="MobiDB-lite"/>
    </source>
</evidence>
<dbReference type="HOGENOM" id="CLU_050427_0_0_1"/>
<comment type="subcellular location">
    <subcellularLocation>
        <location evidence="1">Nucleus</location>
    </subcellularLocation>
</comment>
<dbReference type="GO" id="GO:0006417">
    <property type="term" value="P:regulation of translation"/>
    <property type="evidence" value="ECO:0007669"/>
    <property type="project" value="UniProtKB-KW"/>
</dbReference>
<sequence length="415" mass="47537">MAKRPLGISQKNKSKKQKKETTPVSKENSNSPQLTFQVNENEDPENEITQLKTLLKSYLDSPRDTETLLNGVINECNSAITAKNETLLNDIEFYVIFAIALSELSVFKVNDSKLRINDIFENAMDAIKLGMEKNFKDTSKLRLIVSKIIFQRIPLEYISKLKVSSTKIANIDLSKMLKEGIESFSVIREKDMDQLELCFEILKSFDDLLDIVENFGTENNLKEGLDSDDDEELDEEEDEEIVLKKNHPLHGIKNNLHSHYKWLKNQFIELFEFVSETYKGSKLYHSIAKSTGELYLKDAEIPSSTYVRLQYGHDDGGDEEITLTEEEEKLAAESQKEALNLIKSALEYLDKAQISDDPETWVQVAEAYIDLGNIHDYGSTEQEDAYKKAEELLKRANVASHNKYEDILNNLLQKD</sequence>
<feature type="region of interest" description="Disordered" evidence="8">
    <location>
        <begin position="1"/>
        <end position="37"/>
    </location>
</feature>
<accession>H2ATA5</accession>
<evidence type="ECO:0000256" key="7">
    <source>
        <dbReference type="ARBA" id="ARBA00023242"/>
    </source>
</evidence>
<keyword evidence="5" id="KW-0805">Transcription regulation</keyword>
<evidence type="ECO:0000256" key="1">
    <source>
        <dbReference type="ARBA" id="ARBA00004123"/>
    </source>
</evidence>
<feature type="compositionally biased region" description="Polar residues" evidence="8">
    <location>
        <begin position="22"/>
        <end position="37"/>
    </location>
</feature>
<reference evidence="9 10" key="1">
    <citation type="journal article" date="2011" name="Proc. Natl. Acad. Sci. U.S.A.">
        <title>Evolutionary erosion of yeast sex chromosomes by mating-type switching accidents.</title>
        <authorList>
            <person name="Gordon J.L."/>
            <person name="Armisen D."/>
            <person name="Proux-Wera E."/>
            <person name="Oheigeartaigh S.S."/>
            <person name="Byrne K.P."/>
            <person name="Wolfe K.H."/>
        </authorList>
    </citation>
    <scope>NUCLEOTIDE SEQUENCE [LARGE SCALE GENOMIC DNA]</scope>
    <source>
        <strain evidence="10">ATCC 22294 / BCRC 22015 / CBS 2517 / CECT 1963 / NBRC 1671 / NRRL Y-8276</strain>
    </source>
</reference>
<gene>
    <name evidence="9" type="primary">KAFR0C06130</name>
    <name evidence="9" type="ORF">KAFR_0C06130</name>
</gene>
<dbReference type="InterPro" id="IPR024318">
    <property type="entry name" value="Nro1/ETT1"/>
</dbReference>
<dbReference type="OrthoDB" id="5598057at2759"/>
<evidence type="ECO:0000313" key="9">
    <source>
        <dbReference type="EMBL" id="CCF57605.1"/>
    </source>
</evidence>
<dbReference type="PANTHER" id="PTHR28290:SF1">
    <property type="entry name" value="ENHANCER OF TRANSLATION TERMINATION 1"/>
    <property type="match status" value="1"/>
</dbReference>
<evidence type="ECO:0000256" key="5">
    <source>
        <dbReference type="ARBA" id="ARBA00023015"/>
    </source>
</evidence>
<evidence type="ECO:0000256" key="2">
    <source>
        <dbReference type="ARBA" id="ARBA00007273"/>
    </source>
</evidence>
<keyword evidence="10" id="KW-1185">Reference proteome</keyword>
<dbReference type="InParanoid" id="H2ATA5"/>
<dbReference type="PANTHER" id="PTHR28290">
    <property type="entry name" value="ENHANCER OF TRANSLATION TERMINATION 1"/>
    <property type="match status" value="1"/>
</dbReference>
<keyword evidence="6" id="KW-0804">Transcription</keyword>
<dbReference type="FunCoup" id="H2ATA5">
    <property type="interactions" value="129"/>
</dbReference>
<keyword evidence="4" id="KW-0810">Translation regulation</keyword>
<dbReference type="GeneID" id="13885523"/>
<protein>
    <recommendedName>
        <fullName evidence="3">Enhancer of translation termination 1</fullName>
    </recommendedName>
</protein>
<dbReference type="EMBL" id="HE650823">
    <property type="protein sequence ID" value="CCF57605.1"/>
    <property type="molecule type" value="Genomic_DNA"/>
</dbReference>
<name>H2ATA5_KAZAF</name>
<evidence type="ECO:0000256" key="6">
    <source>
        <dbReference type="ARBA" id="ARBA00023163"/>
    </source>
</evidence>
<dbReference type="GO" id="GO:0006415">
    <property type="term" value="P:translational termination"/>
    <property type="evidence" value="ECO:0007669"/>
    <property type="project" value="EnsemblFungi"/>
</dbReference>
<dbReference type="GO" id="GO:2000640">
    <property type="term" value="P:positive regulation of SREBP signaling pathway"/>
    <property type="evidence" value="ECO:0007669"/>
    <property type="project" value="TreeGrafter"/>
</dbReference>
<evidence type="ECO:0000256" key="3">
    <source>
        <dbReference type="ARBA" id="ARBA00017359"/>
    </source>
</evidence>
<evidence type="ECO:0000313" key="10">
    <source>
        <dbReference type="Proteomes" id="UP000005220"/>
    </source>
</evidence>
<organism evidence="9 10">
    <name type="scientific">Kazachstania africana (strain ATCC 22294 / BCRC 22015 / CBS 2517 / CECT 1963 / NBRC 1671 / NRRL Y-8276)</name>
    <name type="common">Yeast</name>
    <name type="synonym">Kluyveromyces africanus</name>
    <dbReference type="NCBI Taxonomy" id="1071382"/>
    <lineage>
        <taxon>Eukaryota</taxon>
        <taxon>Fungi</taxon>
        <taxon>Dikarya</taxon>
        <taxon>Ascomycota</taxon>
        <taxon>Saccharomycotina</taxon>
        <taxon>Saccharomycetes</taxon>
        <taxon>Saccharomycetales</taxon>
        <taxon>Saccharomycetaceae</taxon>
        <taxon>Kazachstania</taxon>
    </lineage>
</organism>